<dbReference type="GO" id="GO:0005829">
    <property type="term" value="C:cytosol"/>
    <property type="evidence" value="ECO:0007669"/>
    <property type="project" value="TreeGrafter"/>
</dbReference>
<dbReference type="InterPro" id="IPR001365">
    <property type="entry name" value="A_deaminase_dom"/>
</dbReference>
<dbReference type="OrthoDB" id="9779574at2"/>
<dbReference type="GO" id="GO:0046872">
    <property type="term" value="F:metal ion binding"/>
    <property type="evidence" value="ECO:0007669"/>
    <property type="project" value="UniProtKB-KW"/>
</dbReference>
<evidence type="ECO:0000256" key="1">
    <source>
        <dbReference type="ARBA" id="ARBA00001947"/>
    </source>
</evidence>
<evidence type="ECO:0000259" key="7">
    <source>
        <dbReference type="Pfam" id="PF00962"/>
    </source>
</evidence>
<evidence type="ECO:0000256" key="4">
    <source>
        <dbReference type="ARBA" id="ARBA00022723"/>
    </source>
</evidence>
<dbReference type="SUPFAM" id="SSF51556">
    <property type="entry name" value="Metallo-dependent hydrolases"/>
    <property type="match status" value="1"/>
</dbReference>
<dbReference type="RefSeq" id="WP_044221921.1">
    <property type="nucleotide sequence ID" value="NZ_JBKAGJ010000044.1"/>
</dbReference>
<dbReference type="GO" id="GO:0043103">
    <property type="term" value="P:hypoxanthine salvage"/>
    <property type="evidence" value="ECO:0007669"/>
    <property type="project" value="TreeGrafter"/>
</dbReference>
<keyword evidence="4" id="KW-0479">Metal-binding</keyword>
<evidence type="ECO:0000313" key="8">
    <source>
        <dbReference type="EMBL" id="KGE87483.1"/>
    </source>
</evidence>
<evidence type="ECO:0000256" key="3">
    <source>
        <dbReference type="ARBA" id="ARBA00012784"/>
    </source>
</evidence>
<dbReference type="Pfam" id="PF00962">
    <property type="entry name" value="A_deaminase"/>
    <property type="match status" value="1"/>
</dbReference>
<name>A0A098S750_9BACT</name>
<dbReference type="GO" id="GO:0004000">
    <property type="term" value="F:adenosine deaminase activity"/>
    <property type="evidence" value="ECO:0007669"/>
    <property type="project" value="UniProtKB-ARBA"/>
</dbReference>
<organism evidence="8 9">
    <name type="scientific">Phaeodactylibacter xiamenensis</name>
    <dbReference type="NCBI Taxonomy" id="1524460"/>
    <lineage>
        <taxon>Bacteria</taxon>
        <taxon>Pseudomonadati</taxon>
        <taxon>Bacteroidota</taxon>
        <taxon>Saprospiria</taxon>
        <taxon>Saprospirales</taxon>
        <taxon>Haliscomenobacteraceae</taxon>
        <taxon>Phaeodactylibacter</taxon>
    </lineage>
</organism>
<dbReference type="PANTHER" id="PTHR11409:SF43">
    <property type="entry name" value="ADENOSINE DEAMINASE"/>
    <property type="match status" value="1"/>
</dbReference>
<dbReference type="GO" id="GO:0006154">
    <property type="term" value="P:adenosine catabolic process"/>
    <property type="evidence" value="ECO:0007669"/>
    <property type="project" value="TreeGrafter"/>
</dbReference>
<protein>
    <recommendedName>
        <fullName evidence="3">adenosine deaminase</fullName>
        <ecNumber evidence="3">3.5.4.4</ecNumber>
    </recommendedName>
</protein>
<accession>A0A098S750</accession>
<keyword evidence="9" id="KW-1185">Reference proteome</keyword>
<evidence type="ECO:0000256" key="5">
    <source>
        <dbReference type="ARBA" id="ARBA00022801"/>
    </source>
</evidence>
<dbReference type="Proteomes" id="UP000029736">
    <property type="component" value="Unassembled WGS sequence"/>
</dbReference>
<dbReference type="STRING" id="1524460.IX84_14825"/>
<comment type="caution">
    <text evidence="8">The sequence shown here is derived from an EMBL/GenBank/DDBJ whole genome shotgun (WGS) entry which is preliminary data.</text>
</comment>
<gene>
    <name evidence="8" type="ORF">IX84_14825</name>
</gene>
<dbReference type="PANTHER" id="PTHR11409">
    <property type="entry name" value="ADENOSINE DEAMINASE"/>
    <property type="match status" value="1"/>
</dbReference>
<dbReference type="Gene3D" id="3.20.20.140">
    <property type="entry name" value="Metal-dependent hydrolases"/>
    <property type="match status" value="1"/>
</dbReference>
<dbReference type="InterPro" id="IPR006330">
    <property type="entry name" value="Ado/ade_deaminase"/>
</dbReference>
<reference evidence="8 9" key="1">
    <citation type="journal article" date="2014" name="Int. J. Syst. Evol. Microbiol.">
        <title>Phaeodactylibacter xiamenensis gen. nov., sp. nov., a member of the family Saprospiraceae isolated from the marine alga Phaeodactylum tricornutum.</title>
        <authorList>
            <person name="Chen Z.Jr."/>
            <person name="Lei X."/>
            <person name="Lai Q."/>
            <person name="Li Y."/>
            <person name="Zhang B."/>
            <person name="Zhang J."/>
            <person name="Zhang H."/>
            <person name="Yang L."/>
            <person name="Zheng W."/>
            <person name="Tian Y."/>
            <person name="Yu Z."/>
            <person name="Xu H.Jr."/>
            <person name="Zheng T."/>
        </authorList>
    </citation>
    <scope>NUCLEOTIDE SEQUENCE [LARGE SCALE GENOMIC DNA]</scope>
    <source>
        <strain evidence="8 9">KD52</strain>
    </source>
</reference>
<dbReference type="GO" id="GO:0046103">
    <property type="term" value="P:inosine biosynthetic process"/>
    <property type="evidence" value="ECO:0007669"/>
    <property type="project" value="TreeGrafter"/>
</dbReference>
<comment type="similarity">
    <text evidence="2">Belongs to the metallo-dependent hydrolases superfamily. Adenosine and AMP deaminases family.</text>
</comment>
<evidence type="ECO:0000313" key="9">
    <source>
        <dbReference type="Proteomes" id="UP000029736"/>
    </source>
</evidence>
<keyword evidence="5" id="KW-0378">Hydrolase</keyword>
<dbReference type="AlphaFoldDB" id="A0A098S750"/>
<evidence type="ECO:0000256" key="2">
    <source>
        <dbReference type="ARBA" id="ARBA00006676"/>
    </source>
</evidence>
<dbReference type="NCBIfam" id="TIGR01430">
    <property type="entry name" value="aden_deam"/>
    <property type="match status" value="1"/>
</dbReference>
<sequence length="331" mass="36743">MDYSALPKVELHLHLDCSVSYPVARQLKPGLSAQVFEEEFIAPPKCKDLADFLKRAVKGFELLQSRKALRLATLDLLGTLQAEKVIYAEIRFAPLLHTQQGLSPEAVVETVLEALKEGQQEKGIHTGLILCTLRRFGEAQSMETARLAARYHGQGVVGFDIAGDEANFELAPHISAFQYVHEKGIPATAHAGEARGPESVRESMKYLHLSRMGHGVRITEDPRLMDEVRAAGLHLEICPTSNIQTDIYPAMPDHAVHQLLQEGFPLSINTDGRTLVNVSLSEEYRRIGNAFHWSPDQYRVTLDAAIDAAFTTETIKTGLRRQIREAWGDGS</sequence>
<comment type="cofactor">
    <cofactor evidence="1">
        <name>Zn(2+)</name>
        <dbReference type="ChEBI" id="CHEBI:29105"/>
    </cofactor>
</comment>
<evidence type="ECO:0000256" key="6">
    <source>
        <dbReference type="ARBA" id="ARBA00022833"/>
    </source>
</evidence>
<dbReference type="InterPro" id="IPR032466">
    <property type="entry name" value="Metal_Hydrolase"/>
</dbReference>
<feature type="domain" description="Adenosine deaminase" evidence="7">
    <location>
        <begin position="7"/>
        <end position="325"/>
    </location>
</feature>
<dbReference type="EC" id="3.5.4.4" evidence="3"/>
<proteinExistence type="inferred from homology"/>
<dbReference type="EMBL" id="JPOS01000035">
    <property type="protein sequence ID" value="KGE87483.1"/>
    <property type="molecule type" value="Genomic_DNA"/>
</dbReference>
<keyword evidence="6" id="KW-0862">Zinc</keyword>